<comment type="caution">
    <text evidence="2">The sequence shown here is derived from an EMBL/GenBank/DDBJ whole genome shotgun (WGS) entry which is preliminary data.</text>
</comment>
<name>A0A7W6E0D0_9RHOB</name>
<evidence type="ECO:0000313" key="3">
    <source>
        <dbReference type="Proteomes" id="UP000530268"/>
    </source>
</evidence>
<organism evidence="2 3">
    <name type="scientific">Sulfitobacter undariae</name>
    <dbReference type="NCBI Taxonomy" id="1563671"/>
    <lineage>
        <taxon>Bacteria</taxon>
        <taxon>Pseudomonadati</taxon>
        <taxon>Pseudomonadota</taxon>
        <taxon>Alphaproteobacteria</taxon>
        <taxon>Rhodobacterales</taxon>
        <taxon>Roseobacteraceae</taxon>
        <taxon>Sulfitobacter</taxon>
    </lineage>
</organism>
<sequence length="376" mass="42958">MNSKIIKSKIVDGQIILYRRVSTKNQPENGYPYQLKRIKLKYSKFIVARAAIENVTEDISGCADAEIRMASGLGKCLRCLKRNPHAILLVSSADRIARRADIFVLIQKQGLGQRIYDVSTGLCLDDIVRAGGHHVIEKQTESDRTSRQLGLKRYHATGGVMGSIDIGMRSRDASQKKKRLADDREAAVLSVVSRLTSRGRGQRLSLGKICDELDHREIRTGQGRFFTPQRLSQFGKGRPHRWRHALDSYARPRRRIRQIITATQIEIRHRRVRQTTMRRLLKRTPVRHIQTSRGFDTWTCIGHFPHGQARYTSKCDCRDGCRGPPVRYDHYFSSRCDTFSPPLRSAINCNVRLNTFEHPSDEFRSIVVSHSAGKDV</sequence>
<dbReference type="GO" id="GO:0003677">
    <property type="term" value="F:DNA binding"/>
    <property type="evidence" value="ECO:0007669"/>
    <property type="project" value="InterPro"/>
</dbReference>
<dbReference type="Proteomes" id="UP000530268">
    <property type="component" value="Unassembled WGS sequence"/>
</dbReference>
<gene>
    <name evidence="2" type="ORF">GGR95_000029</name>
</gene>
<dbReference type="RefSeq" id="WP_184561561.1">
    <property type="nucleotide sequence ID" value="NZ_JACIEI010000001.1"/>
</dbReference>
<dbReference type="GO" id="GO:0000150">
    <property type="term" value="F:DNA strand exchange activity"/>
    <property type="evidence" value="ECO:0007669"/>
    <property type="project" value="InterPro"/>
</dbReference>
<dbReference type="InterPro" id="IPR006119">
    <property type="entry name" value="Resolv_N"/>
</dbReference>
<dbReference type="SUPFAM" id="SSF53041">
    <property type="entry name" value="Resolvase-like"/>
    <property type="match status" value="1"/>
</dbReference>
<dbReference type="InterPro" id="IPR036162">
    <property type="entry name" value="Resolvase-like_N_sf"/>
</dbReference>
<evidence type="ECO:0000313" key="2">
    <source>
        <dbReference type="EMBL" id="MBB3992410.1"/>
    </source>
</evidence>
<proteinExistence type="predicted"/>
<protein>
    <recommendedName>
        <fullName evidence="1">Resolvase/invertase-type recombinase catalytic domain-containing protein</fullName>
    </recommendedName>
</protein>
<accession>A0A7W6E0D0</accession>
<evidence type="ECO:0000259" key="1">
    <source>
        <dbReference type="Pfam" id="PF00239"/>
    </source>
</evidence>
<dbReference type="Gene3D" id="3.40.50.1390">
    <property type="entry name" value="Resolvase, N-terminal catalytic domain"/>
    <property type="match status" value="1"/>
</dbReference>
<dbReference type="Pfam" id="PF00239">
    <property type="entry name" value="Resolvase"/>
    <property type="match status" value="1"/>
</dbReference>
<keyword evidence="3" id="KW-1185">Reference proteome</keyword>
<reference evidence="2 3" key="1">
    <citation type="submission" date="2020-08" db="EMBL/GenBank/DDBJ databases">
        <title>Genomic Encyclopedia of Type Strains, Phase IV (KMG-IV): sequencing the most valuable type-strain genomes for metagenomic binning, comparative biology and taxonomic classification.</title>
        <authorList>
            <person name="Goeker M."/>
        </authorList>
    </citation>
    <scope>NUCLEOTIDE SEQUENCE [LARGE SCALE GENOMIC DNA]</scope>
    <source>
        <strain evidence="2 3">DSM 102234</strain>
    </source>
</reference>
<dbReference type="EMBL" id="JACIEI010000001">
    <property type="protein sequence ID" value="MBB3992410.1"/>
    <property type="molecule type" value="Genomic_DNA"/>
</dbReference>
<feature type="domain" description="Resolvase/invertase-type recombinase catalytic" evidence="1">
    <location>
        <begin position="15"/>
        <end position="103"/>
    </location>
</feature>
<dbReference type="AlphaFoldDB" id="A0A7W6E0D0"/>